<evidence type="ECO:0000313" key="1">
    <source>
        <dbReference type="EMBL" id="KAK7895571.1"/>
    </source>
</evidence>
<keyword evidence="2" id="KW-1185">Reference proteome</keyword>
<accession>A0AAW0NLH1</accession>
<sequence length="94" mass="10203">MKPEEPVAQIFTKLNVLLLLEVIPTVALCVTNQFVRMCPRPGCNPLKEAPERGITRLSPGAAPAAAAAAPPDPLHRSQVFLLRSLCCDWTVSVR</sequence>
<dbReference type="AlphaFoldDB" id="A0AAW0NLH1"/>
<organism evidence="1 2">
    <name type="scientific">Mugilogobius chulae</name>
    <name type="common">yellowstripe goby</name>
    <dbReference type="NCBI Taxonomy" id="88201"/>
    <lineage>
        <taxon>Eukaryota</taxon>
        <taxon>Metazoa</taxon>
        <taxon>Chordata</taxon>
        <taxon>Craniata</taxon>
        <taxon>Vertebrata</taxon>
        <taxon>Euteleostomi</taxon>
        <taxon>Actinopterygii</taxon>
        <taxon>Neopterygii</taxon>
        <taxon>Teleostei</taxon>
        <taxon>Neoteleostei</taxon>
        <taxon>Acanthomorphata</taxon>
        <taxon>Gobiaria</taxon>
        <taxon>Gobiiformes</taxon>
        <taxon>Gobioidei</taxon>
        <taxon>Gobiidae</taxon>
        <taxon>Gobionellinae</taxon>
        <taxon>Mugilogobius</taxon>
    </lineage>
</organism>
<proteinExistence type="predicted"/>
<dbReference type="EMBL" id="JBBPFD010000015">
    <property type="protein sequence ID" value="KAK7895571.1"/>
    <property type="molecule type" value="Genomic_DNA"/>
</dbReference>
<gene>
    <name evidence="1" type="ORF">WMY93_020896</name>
</gene>
<dbReference type="Proteomes" id="UP001460270">
    <property type="component" value="Unassembled WGS sequence"/>
</dbReference>
<reference evidence="2" key="1">
    <citation type="submission" date="2024-04" db="EMBL/GenBank/DDBJ databases">
        <title>Salinicola lusitanus LLJ914,a marine bacterium isolated from the Okinawa Trough.</title>
        <authorList>
            <person name="Li J."/>
        </authorList>
    </citation>
    <scope>NUCLEOTIDE SEQUENCE [LARGE SCALE GENOMIC DNA]</scope>
</reference>
<protein>
    <submittedName>
        <fullName evidence="1">Uncharacterized protein</fullName>
    </submittedName>
</protein>
<evidence type="ECO:0000313" key="2">
    <source>
        <dbReference type="Proteomes" id="UP001460270"/>
    </source>
</evidence>
<comment type="caution">
    <text evidence="1">The sequence shown here is derived from an EMBL/GenBank/DDBJ whole genome shotgun (WGS) entry which is preliminary data.</text>
</comment>
<name>A0AAW0NLH1_9GOBI</name>